<organism evidence="2 3">
    <name type="scientific">Candida albicans</name>
    <name type="common">Yeast</name>
    <dbReference type="NCBI Taxonomy" id="5476"/>
    <lineage>
        <taxon>Eukaryota</taxon>
        <taxon>Fungi</taxon>
        <taxon>Dikarya</taxon>
        <taxon>Ascomycota</taxon>
        <taxon>Saccharomycotina</taxon>
        <taxon>Pichiomycetes</taxon>
        <taxon>Debaryomycetaceae</taxon>
        <taxon>Candida/Lodderomyces clade</taxon>
        <taxon>Candida</taxon>
    </lineage>
</organism>
<feature type="region of interest" description="Disordered" evidence="1">
    <location>
        <begin position="45"/>
        <end position="139"/>
    </location>
</feature>
<accession>A0A8H6C4H2</accession>
<dbReference type="EMBL" id="JABWAD010000019">
    <property type="protein sequence ID" value="KAF6071274.1"/>
    <property type="molecule type" value="Genomic_DNA"/>
</dbReference>
<sequence>MLWMVLLGGRSAKWGYESHRWDGLSDPGIRLCRLPTLVPFSSTNLHPGTGLSPPLARKSGSVGTRAGAEIKLGPKPEPEPGQGQGQWSTSLSSREMANPRAGSKAKAQSMAMSVTIPESRASTSAHSTRGLKVLSRGQL</sequence>
<gene>
    <name evidence="2" type="ORF">FOB64_001482</name>
</gene>
<evidence type="ECO:0000313" key="2">
    <source>
        <dbReference type="EMBL" id="KAF6071274.1"/>
    </source>
</evidence>
<evidence type="ECO:0000256" key="1">
    <source>
        <dbReference type="SAM" id="MobiDB-lite"/>
    </source>
</evidence>
<dbReference type="Proteomes" id="UP000536275">
    <property type="component" value="Unassembled WGS sequence"/>
</dbReference>
<reference evidence="2 3" key="1">
    <citation type="submission" date="2020-03" db="EMBL/GenBank/DDBJ databases">
        <title>FDA dAtabase for Regulatory Grade micrObial Sequences (FDA-ARGOS): Supporting development and validation of Infectious Disease Dx tests.</title>
        <authorList>
            <person name="Campos J."/>
            <person name="Goldberg B."/>
            <person name="Tallon L."/>
            <person name="Sadzewicz L."/>
            <person name="Vavikolanu K."/>
            <person name="Mehta A."/>
            <person name="Aluvathingal J."/>
            <person name="Nadendla S."/>
            <person name="Nandy P."/>
            <person name="Geyer C."/>
            <person name="Yan Y."/>
            <person name="Sichtig H."/>
        </authorList>
    </citation>
    <scope>NUCLEOTIDE SEQUENCE [LARGE SCALE GENOMIC DNA]</scope>
    <source>
        <strain evidence="2 3">FDAARGOS_656</strain>
    </source>
</reference>
<evidence type="ECO:0000313" key="3">
    <source>
        <dbReference type="Proteomes" id="UP000536275"/>
    </source>
</evidence>
<proteinExistence type="predicted"/>
<protein>
    <submittedName>
        <fullName evidence="2">Uncharacterized protein</fullName>
    </submittedName>
</protein>
<name>A0A8H6C4H2_CANAX</name>
<dbReference type="AlphaFoldDB" id="A0A8H6C4H2"/>
<comment type="caution">
    <text evidence="2">The sequence shown here is derived from an EMBL/GenBank/DDBJ whole genome shotgun (WGS) entry which is preliminary data.</text>
</comment>